<dbReference type="AlphaFoldDB" id="A0A8D8R6Y1"/>
<name>A0A8D8R6Y1_9HEMI</name>
<evidence type="ECO:0000313" key="1">
    <source>
        <dbReference type="EMBL" id="CAG6645594.1"/>
    </source>
</evidence>
<accession>A0A8D8R6Y1</accession>
<protein>
    <submittedName>
        <fullName evidence="1">Uncharacterized protein</fullName>
    </submittedName>
</protein>
<sequence>MSNSQLKPIGACATDELTEILNLVSGLETKKCAKQCVLSVNKIIKKSRLLPFVGWGTGTSVQSLTVFNIKSTHIRDTYRCYVKLTENGYRYTGIKKIKTKKGNKQTRKKDKK</sequence>
<reference evidence="1" key="1">
    <citation type="submission" date="2021-05" db="EMBL/GenBank/DDBJ databases">
        <authorList>
            <person name="Alioto T."/>
            <person name="Alioto T."/>
            <person name="Gomez Garrido J."/>
        </authorList>
    </citation>
    <scope>NUCLEOTIDE SEQUENCE</scope>
</reference>
<proteinExistence type="predicted"/>
<dbReference type="EMBL" id="HBUF01137550">
    <property type="protein sequence ID" value="CAG6645594.1"/>
    <property type="molecule type" value="Transcribed_RNA"/>
</dbReference>
<organism evidence="1">
    <name type="scientific">Cacopsylla melanoneura</name>
    <dbReference type="NCBI Taxonomy" id="428564"/>
    <lineage>
        <taxon>Eukaryota</taxon>
        <taxon>Metazoa</taxon>
        <taxon>Ecdysozoa</taxon>
        <taxon>Arthropoda</taxon>
        <taxon>Hexapoda</taxon>
        <taxon>Insecta</taxon>
        <taxon>Pterygota</taxon>
        <taxon>Neoptera</taxon>
        <taxon>Paraneoptera</taxon>
        <taxon>Hemiptera</taxon>
        <taxon>Sternorrhyncha</taxon>
        <taxon>Psylloidea</taxon>
        <taxon>Psyllidae</taxon>
        <taxon>Psyllinae</taxon>
        <taxon>Cacopsylla</taxon>
    </lineage>
</organism>